<gene>
    <name evidence="2" type="ORF">ACFQPE_19405</name>
</gene>
<protein>
    <submittedName>
        <fullName evidence="2">Creatininase family protein</fullName>
    </submittedName>
</protein>
<feature type="region of interest" description="Disordered" evidence="1">
    <location>
        <begin position="68"/>
        <end position="93"/>
    </location>
</feature>
<name>A0ABD6AEG3_9EURY</name>
<dbReference type="RefSeq" id="WP_368410909.1">
    <property type="nucleotide sequence ID" value="NZ_CP119993.1"/>
</dbReference>
<evidence type="ECO:0000256" key="1">
    <source>
        <dbReference type="SAM" id="MobiDB-lite"/>
    </source>
</evidence>
<dbReference type="Gene3D" id="3.40.50.10310">
    <property type="entry name" value="Creatininase"/>
    <property type="match status" value="1"/>
</dbReference>
<dbReference type="EMBL" id="JBHTBF010000003">
    <property type="protein sequence ID" value="MFC7318944.1"/>
    <property type="molecule type" value="Genomic_DNA"/>
</dbReference>
<dbReference type="SUPFAM" id="SSF102215">
    <property type="entry name" value="Creatininase"/>
    <property type="match status" value="1"/>
</dbReference>
<dbReference type="Proteomes" id="UP001596547">
    <property type="component" value="Unassembled WGS sequence"/>
</dbReference>
<dbReference type="AlphaFoldDB" id="A0ABD6AEG3"/>
<dbReference type="InterPro" id="IPR024087">
    <property type="entry name" value="Creatininase-like_sf"/>
</dbReference>
<organism evidence="2 3">
    <name type="scientific">Halomarina halobia</name>
    <dbReference type="NCBI Taxonomy" id="3033386"/>
    <lineage>
        <taxon>Archaea</taxon>
        <taxon>Methanobacteriati</taxon>
        <taxon>Methanobacteriota</taxon>
        <taxon>Stenosarchaea group</taxon>
        <taxon>Halobacteria</taxon>
        <taxon>Halobacteriales</taxon>
        <taxon>Natronomonadaceae</taxon>
        <taxon>Halomarina</taxon>
    </lineage>
</organism>
<evidence type="ECO:0000313" key="2">
    <source>
        <dbReference type="EMBL" id="MFC7318944.1"/>
    </source>
</evidence>
<dbReference type="GeneID" id="91976000"/>
<dbReference type="InterPro" id="IPR003785">
    <property type="entry name" value="Creatininase/forma_Hydrolase"/>
</dbReference>
<accession>A0ABD6AEG3</accession>
<reference evidence="2 3" key="1">
    <citation type="journal article" date="2019" name="Int. J. Syst. Evol. Microbiol.">
        <title>The Global Catalogue of Microorganisms (GCM) 10K type strain sequencing project: providing services to taxonomists for standard genome sequencing and annotation.</title>
        <authorList>
            <consortium name="The Broad Institute Genomics Platform"/>
            <consortium name="The Broad Institute Genome Sequencing Center for Infectious Disease"/>
            <person name="Wu L."/>
            <person name="Ma J."/>
        </authorList>
    </citation>
    <scope>NUCLEOTIDE SEQUENCE [LARGE SCALE GENOMIC DNA]</scope>
    <source>
        <strain evidence="2 3">PSR21</strain>
    </source>
</reference>
<proteinExistence type="predicted"/>
<sequence length="93" mass="9905">MGELAWEEFANCVDTSPVFVSVGSTEQHGLHLPLNVDTVLTVEFTTRAAQCVNGLVAPLLPFGFKSQPESGGGRTSLGPRILTGARSDDRSEM</sequence>
<evidence type="ECO:0000313" key="3">
    <source>
        <dbReference type="Proteomes" id="UP001596547"/>
    </source>
</evidence>
<dbReference type="Pfam" id="PF02633">
    <property type="entry name" value="Creatininase"/>
    <property type="match status" value="1"/>
</dbReference>
<comment type="caution">
    <text evidence="2">The sequence shown here is derived from an EMBL/GenBank/DDBJ whole genome shotgun (WGS) entry which is preliminary data.</text>
</comment>
<keyword evidence="3" id="KW-1185">Reference proteome</keyword>